<organism evidence="3 4">
    <name type="scientific">Alkalimarinus alittae</name>
    <dbReference type="NCBI Taxonomy" id="2961619"/>
    <lineage>
        <taxon>Bacteria</taxon>
        <taxon>Pseudomonadati</taxon>
        <taxon>Pseudomonadota</taxon>
        <taxon>Gammaproteobacteria</taxon>
        <taxon>Alteromonadales</taxon>
        <taxon>Alteromonadaceae</taxon>
        <taxon>Alkalimarinus</taxon>
    </lineage>
</organism>
<feature type="compositionally biased region" description="Basic and acidic residues" evidence="2">
    <location>
        <begin position="587"/>
        <end position="604"/>
    </location>
</feature>
<gene>
    <name evidence="3" type="ORF">NKI27_05650</name>
</gene>
<evidence type="ECO:0000256" key="2">
    <source>
        <dbReference type="SAM" id="MobiDB-lite"/>
    </source>
</evidence>
<evidence type="ECO:0000256" key="1">
    <source>
        <dbReference type="SAM" id="Coils"/>
    </source>
</evidence>
<evidence type="ECO:0000313" key="3">
    <source>
        <dbReference type="EMBL" id="UZE97233.1"/>
    </source>
</evidence>
<keyword evidence="1" id="KW-0175">Coiled coil</keyword>
<feature type="region of interest" description="Disordered" evidence="2">
    <location>
        <begin position="581"/>
        <end position="604"/>
    </location>
</feature>
<evidence type="ECO:0000313" key="4">
    <source>
        <dbReference type="Proteomes" id="UP001163739"/>
    </source>
</evidence>
<reference evidence="3" key="1">
    <citation type="submission" date="2022-06" db="EMBL/GenBank/DDBJ databases">
        <title>Alkalimarinus sp. nov., isolated from gut of a Alitta virens.</title>
        <authorList>
            <person name="Yang A.I."/>
            <person name="Shin N.-R."/>
        </authorList>
    </citation>
    <scope>NUCLEOTIDE SEQUENCE</scope>
    <source>
        <strain evidence="3">A2M4</strain>
    </source>
</reference>
<sequence length="959" mass="109128">MSMNGVSDLLNEDYVLNRLVYINSAQHGYSEIMLNTHLAMFGDNNQGKTASLAGTKLLLYPETSLTNCAEKFCFEGRDGAYSTEESYLFYFPSPHSYIVLEVSNPEGKFCMVLYRNNQNWGYGRFFVPAEYEALRSVFWNDSEDSFPPDLSLSSVGSQLKSLKAIQVSDEKEIASLMFASFRDSPDRKRFCVIPLKDGDSKDAISAFKKIYQLAFDTGSSKTETLPTAIATLIDMGRSRDQEKLDANLIDLIEQHNQLLDQQEWLQKIENASLTWRKTKESFDESAIRIAKYSRLYRSVNHAVEAFEKSNKKRLSEIKTPFDDVSRQKHNLEENIKTSDAEQLIFSGATEQLVKQLVRSRNKLKKVKALKARYVNMPIDEILGAFNDEIRTLTESIKTLKEEDGAIKSLVKLNTRRAVLEENISGLESLAKETEETIFFQLRNEDAADVLHSLNSQLCNITSVIDPETKRTILDFASLLGKDGSGRLTFLESTLNEVPYNKFNIEEQRVKWVKSIENYCAELSKVRKDITVHHEAVKHDTIEGVIEREDADLNKAIKERDLIGGLEQLEKDTKETEVSLAAQQSKQQELENKNNEQKNKHSEIQREYSELSNKLTGIQKEIDSLEGIKANLKTAFSFIRPFDLQGEVDSLKEIKSEDGLEVLNQAKKASISFREFEADFNTLAIELPHSEIDPHKRREDLHEYNQLIKIHSTTFDTFEYEKTKHDNAKQSHNQLVNNQLSELKDSKALITNYISELNQDLNSKHVSNLSEIKLHVELNSNFLALLDTLDKHNIQDDSLLDPSFYSSLLKFVDKYFNKRTRRLKLKDIITSIQYQYTLAETNEVVTKSQSGGTTSTITAFVLAVLLKRITPNYVKLQIPIIVDEIGTLDGKNTSATIKQIAEHGFSIFCATPTFSPLVANLVGRWVSIDRFSVTAPLVKKCHMHILPAHIESFEGQDECA</sequence>
<name>A0ABY6N536_9ALTE</name>
<keyword evidence="4" id="KW-1185">Reference proteome</keyword>
<dbReference type="RefSeq" id="WP_265048712.1">
    <property type="nucleotide sequence ID" value="NZ_CP100390.1"/>
</dbReference>
<dbReference type="Proteomes" id="UP001163739">
    <property type="component" value="Chromosome"/>
</dbReference>
<feature type="coiled-coil region" evidence="1">
    <location>
        <begin position="382"/>
        <end position="436"/>
    </location>
</feature>
<proteinExistence type="predicted"/>
<accession>A0ABY6N536</accession>
<dbReference type="EMBL" id="CP100390">
    <property type="protein sequence ID" value="UZE97233.1"/>
    <property type="molecule type" value="Genomic_DNA"/>
</dbReference>
<protein>
    <submittedName>
        <fullName evidence="3">Uncharacterized protein</fullName>
    </submittedName>
</protein>